<name>A0A699YV40_HAELA</name>
<dbReference type="AlphaFoldDB" id="A0A699YV40"/>
<organism evidence="2 3">
    <name type="scientific">Haematococcus lacustris</name>
    <name type="common">Green alga</name>
    <name type="synonym">Haematococcus pluvialis</name>
    <dbReference type="NCBI Taxonomy" id="44745"/>
    <lineage>
        <taxon>Eukaryota</taxon>
        <taxon>Viridiplantae</taxon>
        <taxon>Chlorophyta</taxon>
        <taxon>core chlorophytes</taxon>
        <taxon>Chlorophyceae</taxon>
        <taxon>CS clade</taxon>
        <taxon>Chlamydomonadales</taxon>
        <taxon>Haematococcaceae</taxon>
        <taxon>Haematococcus</taxon>
    </lineage>
</organism>
<evidence type="ECO:0000313" key="2">
    <source>
        <dbReference type="EMBL" id="GFH14043.1"/>
    </source>
</evidence>
<evidence type="ECO:0000313" key="3">
    <source>
        <dbReference type="Proteomes" id="UP000485058"/>
    </source>
</evidence>
<reference evidence="2 3" key="1">
    <citation type="submission" date="2020-02" db="EMBL/GenBank/DDBJ databases">
        <title>Draft genome sequence of Haematococcus lacustris strain NIES-144.</title>
        <authorList>
            <person name="Morimoto D."/>
            <person name="Nakagawa S."/>
            <person name="Yoshida T."/>
            <person name="Sawayama S."/>
        </authorList>
    </citation>
    <scope>NUCLEOTIDE SEQUENCE [LARGE SCALE GENOMIC DNA]</scope>
    <source>
        <strain evidence="2 3">NIES-144</strain>
    </source>
</reference>
<sequence length="79" mass="8356">MWYACCQRTSPPCPTGVVVRDGRTEPGPKDCEAPCVVEADVGSRLATGGKHFCTTSHPSAPTAGRHSRRGCTLTESRPA</sequence>
<dbReference type="EMBL" id="BLLF01000680">
    <property type="protein sequence ID" value="GFH14043.1"/>
    <property type="molecule type" value="Genomic_DNA"/>
</dbReference>
<evidence type="ECO:0000256" key="1">
    <source>
        <dbReference type="SAM" id="MobiDB-lite"/>
    </source>
</evidence>
<accession>A0A699YV40</accession>
<proteinExistence type="predicted"/>
<gene>
    <name evidence="2" type="ORF">HaLaN_10017</name>
</gene>
<comment type="caution">
    <text evidence="2">The sequence shown here is derived from an EMBL/GenBank/DDBJ whole genome shotgun (WGS) entry which is preliminary data.</text>
</comment>
<dbReference type="Proteomes" id="UP000485058">
    <property type="component" value="Unassembled WGS sequence"/>
</dbReference>
<protein>
    <submittedName>
        <fullName evidence="2">Uncharacterized protein</fullName>
    </submittedName>
</protein>
<feature type="region of interest" description="Disordered" evidence="1">
    <location>
        <begin position="57"/>
        <end position="79"/>
    </location>
</feature>
<keyword evidence="3" id="KW-1185">Reference proteome</keyword>